<dbReference type="Pfam" id="PF04784">
    <property type="entry name" value="DUF547"/>
    <property type="match status" value="1"/>
</dbReference>
<dbReference type="AlphaFoldDB" id="A0A5B7EUD8"/>
<dbReference type="InterPro" id="IPR051548">
    <property type="entry name" value="Grx-like_ET"/>
</dbReference>
<keyword evidence="3" id="KW-1185">Reference proteome</keyword>
<sequence>MLLIYILLQVDPRIHFALNCGAKSCPPIKTFSSSNVNEELRIATEAYLESDEALQVDEDQGIIRLSSLLKWYSSDFGETLDEVLQWVLQNVAYPKKKAALQSVVDVKKYKDPPTRRCLWDFASASWGHQRRYYADFPWNDYCFHVRDPSLCAEGITERLNYTKGDGVGEGVEGLADKPLLVADSPLSPNCLLSKTSLIMNFGLNHRHWISQRKSKSKCLARKSPLWFVCHNWHCHLEFNRTRESAGPFCFRHKCLLSTGSFGSRTFIFILISPSHISHSSTNSWL</sequence>
<evidence type="ECO:0000259" key="1">
    <source>
        <dbReference type="Pfam" id="PF04784"/>
    </source>
</evidence>
<gene>
    <name evidence="2" type="ORF">E2C01_030488</name>
</gene>
<name>A0A5B7EUD8_PORTR</name>
<organism evidence="2 3">
    <name type="scientific">Portunus trituberculatus</name>
    <name type="common">Swimming crab</name>
    <name type="synonym">Neptunus trituberculatus</name>
    <dbReference type="NCBI Taxonomy" id="210409"/>
    <lineage>
        <taxon>Eukaryota</taxon>
        <taxon>Metazoa</taxon>
        <taxon>Ecdysozoa</taxon>
        <taxon>Arthropoda</taxon>
        <taxon>Crustacea</taxon>
        <taxon>Multicrustacea</taxon>
        <taxon>Malacostraca</taxon>
        <taxon>Eumalacostraca</taxon>
        <taxon>Eucarida</taxon>
        <taxon>Decapoda</taxon>
        <taxon>Pleocyemata</taxon>
        <taxon>Brachyura</taxon>
        <taxon>Eubrachyura</taxon>
        <taxon>Portunoidea</taxon>
        <taxon>Portunidae</taxon>
        <taxon>Portuninae</taxon>
        <taxon>Portunus</taxon>
    </lineage>
</organism>
<accession>A0A5B7EUD8</accession>
<comment type="caution">
    <text evidence="2">The sequence shown here is derived from an EMBL/GenBank/DDBJ whole genome shotgun (WGS) entry which is preliminary data.</text>
</comment>
<dbReference type="PANTHER" id="PTHR34386">
    <property type="entry name" value="GLUTAREDOXIN"/>
    <property type="match status" value="1"/>
</dbReference>
<proteinExistence type="predicted"/>
<dbReference type="OrthoDB" id="418495at2759"/>
<dbReference type="EMBL" id="VSRR010003661">
    <property type="protein sequence ID" value="MPC37015.1"/>
    <property type="molecule type" value="Genomic_DNA"/>
</dbReference>
<feature type="domain" description="DUF547" evidence="1">
    <location>
        <begin position="5"/>
        <end position="48"/>
    </location>
</feature>
<dbReference type="Proteomes" id="UP000324222">
    <property type="component" value="Unassembled WGS sequence"/>
</dbReference>
<protein>
    <recommendedName>
        <fullName evidence="1">DUF547 domain-containing protein</fullName>
    </recommendedName>
</protein>
<dbReference type="GO" id="GO:0009055">
    <property type="term" value="F:electron transfer activity"/>
    <property type="evidence" value="ECO:0007669"/>
    <property type="project" value="TreeGrafter"/>
</dbReference>
<evidence type="ECO:0000313" key="3">
    <source>
        <dbReference type="Proteomes" id="UP000324222"/>
    </source>
</evidence>
<reference evidence="2 3" key="1">
    <citation type="submission" date="2019-05" db="EMBL/GenBank/DDBJ databases">
        <title>Another draft genome of Portunus trituberculatus and its Hox gene families provides insights of decapod evolution.</title>
        <authorList>
            <person name="Jeong J.-H."/>
            <person name="Song I."/>
            <person name="Kim S."/>
            <person name="Choi T."/>
            <person name="Kim D."/>
            <person name="Ryu S."/>
            <person name="Kim W."/>
        </authorList>
    </citation>
    <scope>NUCLEOTIDE SEQUENCE [LARGE SCALE GENOMIC DNA]</scope>
    <source>
        <tissue evidence="2">Muscle</tissue>
    </source>
</reference>
<dbReference type="InterPro" id="IPR006869">
    <property type="entry name" value="DUF547"/>
</dbReference>
<dbReference type="GO" id="GO:0045454">
    <property type="term" value="P:cell redox homeostasis"/>
    <property type="evidence" value="ECO:0007669"/>
    <property type="project" value="TreeGrafter"/>
</dbReference>
<dbReference type="PANTHER" id="PTHR34386:SF1">
    <property type="entry name" value="GLUTAREDOXIN-LIKE PROTEIN NRDH"/>
    <property type="match status" value="1"/>
</dbReference>
<evidence type="ECO:0000313" key="2">
    <source>
        <dbReference type="EMBL" id="MPC37015.1"/>
    </source>
</evidence>